<evidence type="ECO:0000313" key="1">
    <source>
        <dbReference type="EMBL" id="GME93640.1"/>
    </source>
</evidence>
<protein>
    <submittedName>
        <fullName evidence="1">Unnamed protein product</fullName>
    </submittedName>
</protein>
<gene>
    <name evidence="1" type="ORF">Amon02_000937300</name>
</gene>
<organism evidence="1 2">
    <name type="scientific">Ambrosiozyma monospora</name>
    <name type="common">Yeast</name>
    <name type="synonym">Endomycopsis monosporus</name>
    <dbReference type="NCBI Taxonomy" id="43982"/>
    <lineage>
        <taxon>Eukaryota</taxon>
        <taxon>Fungi</taxon>
        <taxon>Dikarya</taxon>
        <taxon>Ascomycota</taxon>
        <taxon>Saccharomycotina</taxon>
        <taxon>Pichiomycetes</taxon>
        <taxon>Pichiales</taxon>
        <taxon>Pichiaceae</taxon>
        <taxon>Ambrosiozyma</taxon>
    </lineage>
</organism>
<name>A0ACB5TSB1_AMBMO</name>
<dbReference type="EMBL" id="BSXS01008781">
    <property type="protein sequence ID" value="GME93640.1"/>
    <property type="molecule type" value="Genomic_DNA"/>
</dbReference>
<sequence length="101" mass="11137">MKIGTNNKQKSKPRKSKAVPNSFKFQLTAPTVPASTSTHHQQKASNYSDSFVSSTNSLVTTFQVSKSSRKVCILYLLSALKFVTPHTATHVSSNHRNMPSQ</sequence>
<dbReference type="Proteomes" id="UP001165064">
    <property type="component" value="Unassembled WGS sequence"/>
</dbReference>
<comment type="caution">
    <text evidence="1">The sequence shown here is derived from an EMBL/GenBank/DDBJ whole genome shotgun (WGS) entry which is preliminary data.</text>
</comment>
<proteinExistence type="predicted"/>
<evidence type="ECO:0000313" key="2">
    <source>
        <dbReference type="Proteomes" id="UP001165064"/>
    </source>
</evidence>
<accession>A0ACB5TSB1</accession>
<keyword evidence="2" id="KW-1185">Reference proteome</keyword>
<reference evidence="1" key="1">
    <citation type="submission" date="2023-04" db="EMBL/GenBank/DDBJ databases">
        <title>Ambrosiozyma monospora NBRC 10751.</title>
        <authorList>
            <person name="Ichikawa N."/>
            <person name="Sato H."/>
            <person name="Tonouchi N."/>
        </authorList>
    </citation>
    <scope>NUCLEOTIDE SEQUENCE</scope>
    <source>
        <strain evidence="1">NBRC 10751</strain>
    </source>
</reference>